<dbReference type="Gene3D" id="2.30.29.30">
    <property type="entry name" value="Pleckstrin-homology domain (PH domain)/Phosphotyrosine-binding domain (PTB)"/>
    <property type="match status" value="1"/>
</dbReference>
<feature type="repeat" description="WD" evidence="3">
    <location>
        <begin position="2208"/>
        <end position="2249"/>
    </location>
</feature>
<feature type="compositionally biased region" description="Polar residues" evidence="4">
    <location>
        <begin position="258"/>
        <end position="270"/>
    </location>
</feature>
<gene>
    <name evidence="7" type="ORF">g.24882</name>
</gene>
<dbReference type="PROSITE" id="PS50197">
    <property type="entry name" value="BEACH"/>
    <property type="match status" value="1"/>
</dbReference>
<feature type="domain" description="BEACH-type PH" evidence="6">
    <location>
        <begin position="1631"/>
        <end position="1735"/>
    </location>
</feature>
<dbReference type="PROSITE" id="PS50294">
    <property type="entry name" value="WD_REPEATS_REGION"/>
    <property type="match status" value="1"/>
</dbReference>
<dbReference type="PANTHER" id="PTHR13743:SF86">
    <property type="entry name" value="LYSOSOMAL-TRAFFICKING REGULATOR"/>
    <property type="match status" value="1"/>
</dbReference>
<dbReference type="InterPro" id="IPR050865">
    <property type="entry name" value="BEACH_Domain"/>
</dbReference>
<feature type="compositionally biased region" description="Basic and acidic residues" evidence="4">
    <location>
        <begin position="911"/>
        <end position="922"/>
    </location>
</feature>
<dbReference type="SUPFAM" id="SSF50978">
    <property type="entry name" value="WD40 repeat-like"/>
    <property type="match status" value="1"/>
</dbReference>
<dbReference type="SMART" id="SM01026">
    <property type="entry name" value="Beach"/>
    <property type="match status" value="1"/>
</dbReference>
<dbReference type="Pfam" id="PF02138">
    <property type="entry name" value="Beach"/>
    <property type="match status" value="1"/>
</dbReference>
<evidence type="ECO:0000259" key="5">
    <source>
        <dbReference type="PROSITE" id="PS50197"/>
    </source>
</evidence>
<evidence type="ECO:0000256" key="4">
    <source>
        <dbReference type="SAM" id="MobiDB-lite"/>
    </source>
</evidence>
<dbReference type="InterPro" id="IPR011993">
    <property type="entry name" value="PH-like_dom_sf"/>
</dbReference>
<dbReference type="Pfam" id="PF00400">
    <property type="entry name" value="WD40"/>
    <property type="match status" value="1"/>
</dbReference>
<evidence type="ECO:0000259" key="6">
    <source>
        <dbReference type="PROSITE" id="PS51783"/>
    </source>
</evidence>
<dbReference type="InterPro" id="IPR019775">
    <property type="entry name" value="WD40_repeat_CS"/>
</dbReference>
<organism evidence="7">
    <name type="scientific">Cuerna arida</name>
    <dbReference type="NCBI Taxonomy" id="1464854"/>
    <lineage>
        <taxon>Eukaryota</taxon>
        <taxon>Metazoa</taxon>
        <taxon>Ecdysozoa</taxon>
        <taxon>Arthropoda</taxon>
        <taxon>Hexapoda</taxon>
        <taxon>Insecta</taxon>
        <taxon>Pterygota</taxon>
        <taxon>Neoptera</taxon>
        <taxon>Paraneoptera</taxon>
        <taxon>Hemiptera</taxon>
        <taxon>Auchenorrhyncha</taxon>
        <taxon>Membracoidea</taxon>
        <taxon>Cicadellidae</taxon>
        <taxon>Cicadellinae</taxon>
        <taxon>Proconiini</taxon>
        <taxon>Cuerna</taxon>
    </lineage>
</organism>
<dbReference type="FunFam" id="1.10.1540.10:FF:000001">
    <property type="entry name" value="neurobeachin isoform X1"/>
    <property type="match status" value="1"/>
</dbReference>
<proteinExistence type="predicted"/>
<dbReference type="PANTHER" id="PTHR13743">
    <property type="entry name" value="BEIGE/BEACH-RELATED"/>
    <property type="match status" value="1"/>
</dbReference>
<dbReference type="InterPro" id="IPR015943">
    <property type="entry name" value="WD40/YVTN_repeat-like_dom_sf"/>
</dbReference>
<feature type="domain" description="BEACH" evidence="5">
    <location>
        <begin position="1740"/>
        <end position="2040"/>
    </location>
</feature>
<protein>
    <recommendedName>
        <fullName evidence="8">BEACH domain-containing protein</fullName>
    </recommendedName>
</protein>
<dbReference type="EMBL" id="GECZ01018717">
    <property type="protein sequence ID" value="JAS51052.1"/>
    <property type="molecule type" value="Transcribed_RNA"/>
</dbReference>
<evidence type="ECO:0000256" key="2">
    <source>
        <dbReference type="ARBA" id="ARBA00022737"/>
    </source>
</evidence>
<sequence length="2396" mass="266759">EDMSGGEGSLAGSRKVCVDCRRPAQIVYPELCILAVDLVSNFVQIGNLTESQLLDSVYCIQRLAKEDCQVLTSHNMVSRLLSQFTDILSTVDPRYTELQRAVLDLVSLLARVTVEPCQLTQYLRFFTLDNPPLECLLPPLVAMVANNKIQPTCALRFPVTSGERVYINSQASPAEKTAVTMHHQHVAAGIQSSWSCSALALPINTDLGWSMWVNGFSVSFWLRLFPPPTPTPTSPPDADLTCSDTSLSENCWNNNGTLLQSSESSQTHKSPPSKPEPPQNSLLHLISVGFDVMVLEIWLESASGKLVFRLVRPDGKRQELLCESSVSDQLTTSQWHHLAINVRDSVQKRKVVIEVLLLVDGCVAVQVPLVFTGLLIRKARPSCLLLGHCGQSDTSYMITSVLMFRAPVFNRESAISLVAHGPDYIHLTQADVGTVKPNLSTVFTVKSIQAGVNWEFVYHEQISTLRVLQENLLLSFSAENYTTMNAYPQAISHSTGVVGSLFPPTPGFRVATVDTRASQLLPLSVRPVFFAPLTDQHYHSITVAAETIGGISVFLFLFARVIELKGSEESQAQALYVLLKLAQSSCELNSQFESRDVPRLLSHALASPHCSPSMYMLKMLMDVCCDRPGLLTVNVTTGAAVVNTTMPCVVTEPTLLAGTVIRAWRQWARTPGGLWTLFQALQALLRDDHPYREFNSAQFNRARLVDSLLLFCKEKFLSGEQAPSLEPQICEGVVELIRSLMGAPPEMPHIISIYDYLVLAHPAHATYVTSVRPSFYFLVTSHTSHPSSNHSEVESTDSLMKKSKSMTINNRQKTERPAKRFMTQPVDPTKLNKALANLQIKQFGQQQEEVLLSGSLDTNRSDIFTSSGQGSMDEFSSNDKLFSSLSDPALLKSSSPLPPPLTLSAVDDDEKEKAEIKEEDIKRLEPARPVNVKRGGEPGKESSASALMEGLLLLLRDIMLVLPDSMVHQVLSHVIRVEALLVMANHQSASVRMAVVKVLTSYLQRASDEDVANFSQIRGYYQLANQLGQWPATTDLLEGVLAMVTGLHWLPLDEQLREGDRTSQSLQLAALPPLLALLPAAVHDVTLAHLLIHFLQRLFTKVAQGQRTLMECGLLETLCKTIVVISETPSHAIDLFNVSDHDILIADIQSFLVTIVSVAVHSPGNHNMQVLTDILVLLRYLERQEGNQSSAHVHNLRGTQCTVLSNAVRIIQDKITCQQPATSTIRSTAKALFNSVRMMTALDIEELVDIQDSIITGSKSSSNSDSVNSLGNNSTTNNSVNNIGWLNRVPRSEINDRFKMIVTKATEFFIYSESNKCLSEKEIKFAQHLFSLLLSGMAAIVERRSGNRDIWSTIFWNCRDTVRGMSGQLMVWMLSPGQTNQMRMFVIQTLRNQLKAKEVIASIILSNSQIEQQFALYLWELMYGADSSTLLEPEKQVCEELKDLLQAWNLYSPESIGHDFDPWTDDLTAMARTVFHQRSHWAKQQEPTINRTISRMEGVVRAVSEAAMNVTQVVVDAQNIERKAMMESIKQSVSDSIHAQMQWKLLAHQLTHERAVWHFPKSYPRSWQLDETEGPARVRKRLKRCHLHVDKRFLKSEFQDKLDAASQCQPLSFLFGSEGPSMSAVLIERLHTDEKIRHMSSARIVTPAQEVCGELLIGETSLYFVPNSEPAKVDVNTGYLDVSSQAWQFEDVKEIHNRRFQLQERALEIFLLNGKTYLLAFESSAERDLFATELSHCELPHRVASDHLSDTVQLWREGHLTNWEYLTTLNKMAGRSYNDLMQYPVMPFVLADYTSNTLDLTDPKSYRNFKKPMAVQEKSSEQHYISNYNYLKQELTDALNLISINQEAYHYSSHYSNSGTVLHFLVRLPPFTSMFINYQDNNFDLPDRTFHSIHTTWRLTSSESPTDVKELIPEFFFMPEFLANHEGFDFGMRQNGARVDEVILPPWCCGDARRFILIHRQALESDYVREHLPLWIDLVFGYKQTGKAAVESINVFHPATYYGFNPESILDPLERTAWETMVKTYGQTPRQLFRAAHPMVVQTLAPKTTSLSTIHGVKGISWGNYVGSPSDSTPSVTWQQQHRTPVASLVPLLTNDVFGLAPSTTLLLAYSKEKTLSLVAAGGTCVLGAALVSWGHPDGIIRAKLKKEQPPYPAIRPPRCGGPVTQCVSVPDCSQLWLGYASGKILVYRYKFKPSKGTLEFSPEPIELLGHNTAILSLTLCRGYSVALSGSRDGSAILWDLNRLSYVRSLPNISLPVSLTCVSEVSGDLVTVGTDVDSGSSTVRLHTINMALVGSVTTREQITAVCFSTAPEGVSINVIATGMSNGVIRLWSTLDLSAVGEIVANSIDNPIIGLTYSQDSQHLYASTDDGNLMIWEGSAAKGGSKTPKFMNLTTLI</sequence>
<evidence type="ECO:0000256" key="1">
    <source>
        <dbReference type="ARBA" id="ARBA00022574"/>
    </source>
</evidence>
<dbReference type="Gene3D" id="2.130.10.10">
    <property type="entry name" value="YVTN repeat-like/Quinoprotein amine dehydrogenase"/>
    <property type="match status" value="1"/>
</dbReference>
<dbReference type="SUPFAM" id="SSF81837">
    <property type="entry name" value="BEACH domain"/>
    <property type="match status" value="1"/>
</dbReference>
<dbReference type="SMART" id="SM00320">
    <property type="entry name" value="WD40"/>
    <property type="match status" value="3"/>
</dbReference>
<dbReference type="SUPFAM" id="SSF48371">
    <property type="entry name" value="ARM repeat"/>
    <property type="match status" value="1"/>
</dbReference>
<feature type="region of interest" description="Disordered" evidence="4">
    <location>
        <begin position="784"/>
        <end position="819"/>
    </location>
</feature>
<dbReference type="InterPro" id="IPR016024">
    <property type="entry name" value="ARM-type_fold"/>
</dbReference>
<feature type="region of interest" description="Disordered" evidence="4">
    <location>
        <begin position="891"/>
        <end position="922"/>
    </location>
</feature>
<dbReference type="InterPro" id="IPR036372">
    <property type="entry name" value="BEACH_dom_sf"/>
</dbReference>
<dbReference type="Gene3D" id="1.10.1540.10">
    <property type="entry name" value="BEACH domain"/>
    <property type="match status" value="1"/>
</dbReference>
<dbReference type="InterPro" id="IPR023362">
    <property type="entry name" value="PH-BEACH_dom"/>
</dbReference>
<dbReference type="CDD" id="cd06071">
    <property type="entry name" value="Beach"/>
    <property type="match status" value="1"/>
</dbReference>
<dbReference type="PROSITE" id="PS51783">
    <property type="entry name" value="PH_BEACH"/>
    <property type="match status" value="1"/>
</dbReference>
<reference evidence="7" key="1">
    <citation type="submission" date="2015-11" db="EMBL/GenBank/DDBJ databases">
        <title>De novo transcriptome assembly of four potential Pierce s Disease insect vectors from Arizona vineyards.</title>
        <authorList>
            <person name="Tassone E.E."/>
        </authorList>
    </citation>
    <scope>NUCLEOTIDE SEQUENCE</scope>
</reference>
<name>A0A1B6FLI6_9HEMI</name>
<feature type="repeat" description="WD" evidence="3">
    <location>
        <begin position="2344"/>
        <end position="2376"/>
    </location>
</feature>
<evidence type="ECO:0008006" key="8">
    <source>
        <dbReference type="Google" id="ProtNLM"/>
    </source>
</evidence>
<evidence type="ECO:0000313" key="7">
    <source>
        <dbReference type="EMBL" id="JAS51052.1"/>
    </source>
</evidence>
<feature type="non-terminal residue" evidence="7">
    <location>
        <position position="1"/>
    </location>
</feature>
<keyword evidence="1 3" id="KW-0853">WD repeat</keyword>
<feature type="region of interest" description="Disordered" evidence="4">
    <location>
        <begin position="258"/>
        <end position="278"/>
    </location>
</feature>
<dbReference type="CDD" id="cd01201">
    <property type="entry name" value="PH_BEACH"/>
    <property type="match status" value="1"/>
</dbReference>
<dbReference type="InterPro" id="IPR000409">
    <property type="entry name" value="BEACH_dom"/>
</dbReference>
<evidence type="ECO:0000256" key="3">
    <source>
        <dbReference type="PROSITE-ProRule" id="PRU00221"/>
    </source>
</evidence>
<accession>A0A1B6FLI6</accession>
<dbReference type="SUPFAM" id="SSF50729">
    <property type="entry name" value="PH domain-like"/>
    <property type="match status" value="1"/>
</dbReference>
<keyword evidence="2" id="KW-0677">Repeat</keyword>
<dbReference type="PROSITE" id="PS00678">
    <property type="entry name" value="WD_REPEATS_1"/>
    <property type="match status" value="1"/>
</dbReference>
<dbReference type="InterPro" id="IPR001680">
    <property type="entry name" value="WD40_rpt"/>
</dbReference>
<dbReference type="InterPro" id="IPR036322">
    <property type="entry name" value="WD40_repeat_dom_sf"/>
</dbReference>
<dbReference type="PROSITE" id="PS50082">
    <property type="entry name" value="WD_REPEATS_2"/>
    <property type="match status" value="2"/>
</dbReference>
<dbReference type="Pfam" id="PF14844">
    <property type="entry name" value="PH_BEACH"/>
    <property type="match status" value="1"/>
</dbReference>